<name>A0A939TLW2_9MICO</name>
<keyword evidence="3" id="KW-1185">Reference proteome</keyword>
<dbReference type="PRINTS" id="PR00368">
    <property type="entry name" value="FADPNR"/>
</dbReference>
<evidence type="ECO:0000313" key="2">
    <source>
        <dbReference type="EMBL" id="MBO3662548.1"/>
    </source>
</evidence>
<dbReference type="RefSeq" id="WP_208500212.1">
    <property type="nucleotide sequence ID" value="NZ_JAGFOA010000001.1"/>
</dbReference>
<feature type="region of interest" description="Disordered" evidence="1">
    <location>
        <begin position="135"/>
        <end position="174"/>
    </location>
</feature>
<dbReference type="Pfam" id="PF13450">
    <property type="entry name" value="NAD_binding_8"/>
    <property type="match status" value="1"/>
</dbReference>
<sequence length="535" mass="56741">MNERVGTVIVGAGFAGIAAALALKAAGDDDFVILERAEAVGGTWRDNTYPGVACDVPAHLYGLSSHPWPGWSRTFAPGAEIRAYLEHVVAQEGLERHLRLSTAMASASVARSSGRSDHPHDVEWEVRAVSTRFARSTNEGGSGGPGSTHEGGGGPTHEGSGGPTNEGTAGSTNEGGFLARNLILAAGRLTEPLIPAIPGLDEFPGPVFHSARWDASIRVQNARIAVVGTGASAIQLAPELARQGAHVTLFQRTPAWIVPRRDRAYARAEREAWQRDPGSLARLREELYVEGEARFASRSGDPVAASEARESALTHLARQVRDPELRDALTPDYAFGCKRVLLSDDFYPAIASGLVDLVPSALAGASDNQLVAADGSRHEVDVVVLATGFEAARQPYARLVTGEHGRTLDEHWSEGMTSVGSTLVSGFPNLYVLNGPNASLGHNSAVLIMEEQAAFAASLISQGTPIRVDPEAEAAYTAEIAERAAGTPWVEGGCRNWYTDPRSGRLTLLWPGTVSDFRGRLTAVRDSMLAPALTT</sequence>
<dbReference type="Pfam" id="PF13738">
    <property type="entry name" value="Pyr_redox_3"/>
    <property type="match status" value="1"/>
</dbReference>
<gene>
    <name evidence="2" type="ORF">J5V96_03380</name>
</gene>
<dbReference type="Gene3D" id="3.50.50.60">
    <property type="entry name" value="FAD/NAD(P)-binding domain"/>
    <property type="match status" value="3"/>
</dbReference>
<dbReference type="Proteomes" id="UP000680132">
    <property type="component" value="Unassembled WGS sequence"/>
</dbReference>
<dbReference type="SUPFAM" id="SSF51905">
    <property type="entry name" value="FAD/NAD(P)-binding domain"/>
    <property type="match status" value="2"/>
</dbReference>
<dbReference type="PANTHER" id="PTHR42877:SF4">
    <property type="entry name" value="FAD_NAD(P)-BINDING DOMAIN-CONTAINING PROTEIN-RELATED"/>
    <property type="match status" value="1"/>
</dbReference>
<dbReference type="InterPro" id="IPR051209">
    <property type="entry name" value="FAD-bind_Monooxygenase_sf"/>
</dbReference>
<organism evidence="2 3">
    <name type="scientific">Microbacterium stercoris</name>
    <dbReference type="NCBI Taxonomy" id="2820289"/>
    <lineage>
        <taxon>Bacteria</taxon>
        <taxon>Bacillati</taxon>
        <taxon>Actinomycetota</taxon>
        <taxon>Actinomycetes</taxon>
        <taxon>Micrococcales</taxon>
        <taxon>Microbacteriaceae</taxon>
        <taxon>Microbacterium</taxon>
    </lineage>
</organism>
<evidence type="ECO:0000313" key="3">
    <source>
        <dbReference type="Proteomes" id="UP000680132"/>
    </source>
</evidence>
<protein>
    <submittedName>
        <fullName evidence="2">NAD(P)-binding domain-containing protein</fullName>
    </submittedName>
</protein>
<dbReference type="PANTHER" id="PTHR42877">
    <property type="entry name" value="L-ORNITHINE N(5)-MONOOXYGENASE-RELATED"/>
    <property type="match status" value="1"/>
</dbReference>
<proteinExistence type="predicted"/>
<evidence type="ECO:0000256" key="1">
    <source>
        <dbReference type="SAM" id="MobiDB-lite"/>
    </source>
</evidence>
<reference evidence="2" key="1">
    <citation type="submission" date="2021-03" db="EMBL/GenBank/DDBJ databases">
        <title>Microbacterium sp. nov., a novel actinobacterium isolated from cow dung.</title>
        <authorList>
            <person name="Zhang L."/>
        </authorList>
    </citation>
    <scope>NUCLEOTIDE SEQUENCE</scope>
    <source>
        <strain evidence="2">NEAU-LLB</strain>
    </source>
</reference>
<dbReference type="EMBL" id="JAGFOA010000001">
    <property type="protein sequence ID" value="MBO3662548.1"/>
    <property type="molecule type" value="Genomic_DNA"/>
</dbReference>
<comment type="caution">
    <text evidence="2">The sequence shown here is derived from an EMBL/GenBank/DDBJ whole genome shotgun (WGS) entry which is preliminary data.</text>
</comment>
<dbReference type="InterPro" id="IPR036188">
    <property type="entry name" value="FAD/NAD-bd_sf"/>
</dbReference>
<dbReference type="AlphaFoldDB" id="A0A939TLW2"/>
<feature type="compositionally biased region" description="Gly residues" evidence="1">
    <location>
        <begin position="140"/>
        <end position="164"/>
    </location>
</feature>
<accession>A0A939TLW2</accession>
<feature type="compositionally biased region" description="Polar residues" evidence="1">
    <location>
        <begin position="165"/>
        <end position="174"/>
    </location>
</feature>